<protein>
    <submittedName>
        <fullName evidence="1">Uncharacterized protein</fullName>
    </submittedName>
</protein>
<dbReference type="Proteomes" id="UP000198931">
    <property type="component" value="Unassembled WGS sequence"/>
</dbReference>
<dbReference type="EMBL" id="FOQT01000004">
    <property type="protein sequence ID" value="SFI35796.1"/>
    <property type="molecule type" value="Genomic_DNA"/>
</dbReference>
<evidence type="ECO:0000313" key="2">
    <source>
        <dbReference type="Proteomes" id="UP000198931"/>
    </source>
</evidence>
<sequence length="185" mass="22059">MVKRNLLFLGILLCVNCCSSKQYFEVRQPFKNYTYNQSYLLPLNTIKSDYIFRIWFFDSTSVDKVLVVFKNEKNEFESQLISFGKVHDGKKFKEVYTVVDVKPKNGFGNLIEHLQNDSLAKYEDRTDNELVNDESVYQYFFELKFPNEQNSFKYVTSKSQFGNENKYSYLIKYLKSEFNLNFTKK</sequence>
<evidence type="ECO:0000313" key="1">
    <source>
        <dbReference type="EMBL" id="SFI35796.1"/>
    </source>
</evidence>
<accession>A0A1I3HJ82</accession>
<dbReference type="AlphaFoldDB" id="A0A1I3HJ82"/>
<gene>
    <name evidence="1" type="ORF">SAMN05443292_2244</name>
</gene>
<dbReference type="RefSeq" id="WP_090080599.1">
    <property type="nucleotide sequence ID" value="NZ_FOQT01000004.1"/>
</dbReference>
<proteinExistence type="predicted"/>
<name>A0A1I3HJ82_9FLAO</name>
<dbReference type="STRING" id="1125876.SAMN05443292_2244"/>
<organism evidence="1 2">
    <name type="scientific">Halpernia frigidisoli</name>
    <dbReference type="NCBI Taxonomy" id="1125876"/>
    <lineage>
        <taxon>Bacteria</taxon>
        <taxon>Pseudomonadati</taxon>
        <taxon>Bacteroidota</taxon>
        <taxon>Flavobacteriia</taxon>
        <taxon>Flavobacteriales</taxon>
        <taxon>Weeksellaceae</taxon>
        <taxon>Chryseobacterium group</taxon>
        <taxon>Halpernia</taxon>
    </lineage>
</organism>
<reference evidence="1 2" key="1">
    <citation type="submission" date="2016-10" db="EMBL/GenBank/DDBJ databases">
        <authorList>
            <person name="de Groot N.N."/>
        </authorList>
    </citation>
    <scope>NUCLEOTIDE SEQUENCE [LARGE SCALE GENOMIC DNA]</scope>
    <source>
        <strain evidence="1 2">DSM 26000</strain>
    </source>
</reference>
<dbReference type="OrthoDB" id="9759819at2"/>
<keyword evidence="2" id="KW-1185">Reference proteome</keyword>